<reference evidence="2" key="1">
    <citation type="submission" date="2020-11" db="EMBL/GenBank/DDBJ databases">
        <authorList>
            <person name="Tran Van P."/>
        </authorList>
    </citation>
    <scope>NUCLEOTIDE SEQUENCE</scope>
</reference>
<evidence type="ECO:0000313" key="2">
    <source>
        <dbReference type="EMBL" id="CAD7223637.1"/>
    </source>
</evidence>
<dbReference type="EMBL" id="OB660233">
    <property type="protein sequence ID" value="CAD7223637.1"/>
    <property type="molecule type" value="Genomic_DNA"/>
</dbReference>
<protein>
    <submittedName>
        <fullName evidence="2">Uncharacterized protein</fullName>
    </submittedName>
</protein>
<accession>A0A7R8W2K2</accession>
<name>A0A7R8W2K2_9CRUS</name>
<gene>
    <name evidence="2" type="ORF">CTOB1V02_LOCUS1617</name>
</gene>
<evidence type="ECO:0000256" key="1">
    <source>
        <dbReference type="SAM" id="MobiDB-lite"/>
    </source>
</evidence>
<organism evidence="2">
    <name type="scientific">Cyprideis torosa</name>
    <dbReference type="NCBI Taxonomy" id="163714"/>
    <lineage>
        <taxon>Eukaryota</taxon>
        <taxon>Metazoa</taxon>
        <taxon>Ecdysozoa</taxon>
        <taxon>Arthropoda</taxon>
        <taxon>Crustacea</taxon>
        <taxon>Oligostraca</taxon>
        <taxon>Ostracoda</taxon>
        <taxon>Podocopa</taxon>
        <taxon>Podocopida</taxon>
        <taxon>Cytherocopina</taxon>
        <taxon>Cytheroidea</taxon>
        <taxon>Cytherideidae</taxon>
        <taxon>Cyprideis</taxon>
    </lineage>
</organism>
<proteinExistence type="predicted"/>
<feature type="region of interest" description="Disordered" evidence="1">
    <location>
        <begin position="1"/>
        <end position="23"/>
    </location>
</feature>
<feature type="compositionally biased region" description="Basic and acidic residues" evidence="1">
    <location>
        <begin position="1"/>
        <end position="13"/>
    </location>
</feature>
<dbReference type="AlphaFoldDB" id="A0A7R8W2K2"/>
<sequence>MSLDTSMKKDPHSQTKMAEGSVGVITRKVQKQASRAKEKPLKESEGRRLVTYFDASSALLRRAGFLWLRHLDLTWLMWLSVAMRPVEEERGAE</sequence>